<evidence type="ECO:0000313" key="4">
    <source>
        <dbReference type="Proteomes" id="UP000274909"/>
    </source>
</evidence>
<comment type="caution">
    <text evidence="3">The sequence shown here is derived from an EMBL/GenBank/DDBJ whole genome shotgun (WGS) entry which is preliminary data.</text>
</comment>
<dbReference type="AlphaFoldDB" id="A0A3S0XMQ1"/>
<feature type="transmembrane region" description="Helical" evidence="2">
    <location>
        <begin position="179"/>
        <end position="203"/>
    </location>
</feature>
<feature type="region of interest" description="Disordered" evidence="1">
    <location>
        <begin position="1"/>
        <end position="25"/>
    </location>
</feature>
<protein>
    <submittedName>
        <fullName evidence="3">DUF3159 domain-containing protein</fullName>
    </submittedName>
</protein>
<feature type="transmembrane region" description="Helical" evidence="2">
    <location>
        <begin position="143"/>
        <end position="167"/>
    </location>
</feature>
<name>A0A3S0XMQ1_9MICO</name>
<dbReference type="EMBL" id="RZGZ01000002">
    <property type="protein sequence ID" value="RUR00758.1"/>
    <property type="molecule type" value="Genomic_DNA"/>
</dbReference>
<keyword evidence="2" id="KW-1133">Transmembrane helix</keyword>
<organism evidence="3 4">
    <name type="scientific">Labedella endophytica</name>
    <dbReference type="NCBI Taxonomy" id="1523160"/>
    <lineage>
        <taxon>Bacteria</taxon>
        <taxon>Bacillati</taxon>
        <taxon>Actinomycetota</taxon>
        <taxon>Actinomycetes</taxon>
        <taxon>Micrococcales</taxon>
        <taxon>Microbacteriaceae</taxon>
        <taxon>Labedella</taxon>
    </lineage>
</organism>
<sequence>MTNDPVAGGSAPDSGGSDDDGARARLEQAARSSGIGRLAESGQVDGKSVLAAIGGVRGVIEAMLPGLVFLVAYTLTRDLVLSIALPLIVGAVFVVARIIQRQPTAPAIGGVLGIVLSAVLALLNNRPEDYYIPGFWTNGAYFAVLLASVFIGWPIIGVAAGFLTGAGTTWRDDRRLRRIYSALTLMWCGLFALRLIVQMPLYYAGAIEALGTARLVMGIPLYAPLLVVTWLVIRSLLRSTTRDAA</sequence>
<dbReference type="InterPro" id="IPR016566">
    <property type="entry name" value="UCP010219"/>
</dbReference>
<dbReference type="PIRSF" id="PIRSF010219">
    <property type="entry name" value="UCP010219"/>
    <property type="match status" value="1"/>
</dbReference>
<reference evidence="3 4" key="1">
    <citation type="submission" date="2018-12" db="EMBL/GenBank/DDBJ databases">
        <authorList>
            <person name="Li F."/>
        </authorList>
    </citation>
    <scope>NUCLEOTIDE SEQUENCE [LARGE SCALE GENOMIC DNA]</scope>
    <source>
        <strain evidence="3 4">EGI 6500705</strain>
    </source>
</reference>
<evidence type="ECO:0000313" key="3">
    <source>
        <dbReference type="EMBL" id="RUR00758.1"/>
    </source>
</evidence>
<evidence type="ECO:0000256" key="2">
    <source>
        <dbReference type="SAM" id="Phobius"/>
    </source>
</evidence>
<keyword evidence="4" id="KW-1185">Reference proteome</keyword>
<dbReference type="Proteomes" id="UP000274909">
    <property type="component" value="Unassembled WGS sequence"/>
</dbReference>
<accession>A0A3S0XMQ1</accession>
<feature type="transmembrane region" description="Helical" evidence="2">
    <location>
        <begin position="215"/>
        <end position="233"/>
    </location>
</feature>
<keyword evidence="2" id="KW-0812">Transmembrane</keyword>
<proteinExistence type="predicted"/>
<evidence type="ECO:0000256" key="1">
    <source>
        <dbReference type="SAM" id="MobiDB-lite"/>
    </source>
</evidence>
<dbReference type="OrthoDB" id="5244221at2"/>
<feature type="transmembrane region" description="Helical" evidence="2">
    <location>
        <begin position="49"/>
        <end position="73"/>
    </location>
</feature>
<keyword evidence="2" id="KW-0472">Membrane</keyword>
<feature type="transmembrane region" description="Helical" evidence="2">
    <location>
        <begin position="79"/>
        <end position="99"/>
    </location>
</feature>
<feature type="transmembrane region" description="Helical" evidence="2">
    <location>
        <begin position="106"/>
        <end position="123"/>
    </location>
</feature>
<gene>
    <name evidence="3" type="ORF">ELQ94_04145</name>
</gene>
<dbReference type="Pfam" id="PF11361">
    <property type="entry name" value="DUF3159"/>
    <property type="match status" value="1"/>
</dbReference>
<dbReference type="RefSeq" id="WP_127047531.1">
    <property type="nucleotide sequence ID" value="NZ_RZGZ01000002.1"/>
</dbReference>